<dbReference type="GO" id="GO:0030042">
    <property type="term" value="P:actin filament depolymerization"/>
    <property type="evidence" value="ECO:0007669"/>
    <property type="project" value="TreeGrafter"/>
</dbReference>
<evidence type="ECO:0000256" key="4">
    <source>
        <dbReference type="ARBA" id="ARBA00022737"/>
    </source>
</evidence>
<comment type="subunit">
    <text evidence="7">Interacts with G-actin; ADP-actin form.</text>
</comment>
<comment type="similarity">
    <text evidence="2">Belongs to the actin-binding proteins ADF family. Twinfilin subfamily.</text>
</comment>
<feature type="domain" description="ADF-H" evidence="8">
    <location>
        <begin position="174"/>
        <end position="292"/>
    </location>
</feature>
<keyword evidence="10" id="KW-1185">Reference proteome</keyword>
<dbReference type="Proteomes" id="UP000243579">
    <property type="component" value="Unassembled WGS sequence"/>
</dbReference>
<dbReference type="InterPro" id="IPR028458">
    <property type="entry name" value="Twinfilin"/>
</dbReference>
<dbReference type="PANTHER" id="PTHR13759:SF1">
    <property type="entry name" value="TWINFILIN"/>
    <property type="match status" value="1"/>
</dbReference>
<name>A0A1V9ZP07_ACHHY</name>
<dbReference type="InterPro" id="IPR002108">
    <property type="entry name" value="ADF-H"/>
</dbReference>
<dbReference type="OrthoDB" id="10006997at2759"/>
<dbReference type="CDD" id="cd11285">
    <property type="entry name" value="ADF_Twf-N_like"/>
    <property type="match status" value="1"/>
</dbReference>
<reference evidence="9 10" key="1">
    <citation type="journal article" date="2014" name="Genome Biol. Evol.">
        <title>The secreted proteins of Achlya hypogyna and Thraustotheca clavata identify the ancestral oomycete secretome and reveal gene acquisitions by horizontal gene transfer.</title>
        <authorList>
            <person name="Misner I."/>
            <person name="Blouin N."/>
            <person name="Leonard G."/>
            <person name="Richards T.A."/>
            <person name="Lane C.E."/>
        </authorList>
    </citation>
    <scope>NUCLEOTIDE SEQUENCE [LARGE SCALE GENOMIC DNA]</scope>
    <source>
        <strain evidence="9 10">ATCC 48635</strain>
    </source>
</reference>
<dbReference type="Gene3D" id="3.40.20.10">
    <property type="entry name" value="Severin"/>
    <property type="match status" value="2"/>
</dbReference>
<dbReference type="GO" id="GO:0051015">
    <property type="term" value="F:actin filament binding"/>
    <property type="evidence" value="ECO:0007669"/>
    <property type="project" value="TreeGrafter"/>
</dbReference>
<comment type="subcellular location">
    <subcellularLocation>
        <location evidence="1">Cytoplasm</location>
        <location evidence="1">Cytoskeleton</location>
    </subcellularLocation>
</comment>
<proteinExistence type="inferred from homology"/>
<evidence type="ECO:0000313" key="9">
    <source>
        <dbReference type="EMBL" id="OQR99681.1"/>
    </source>
</evidence>
<dbReference type="GO" id="GO:0051016">
    <property type="term" value="P:barbed-end actin filament capping"/>
    <property type="evidence" value="ECO:0007669"/>
    <property type="project" value="TreeGrafter"/>
</dbReference>
<evidence type="ECO:0000256" key="3">
    <source>
        <dbReference type="ARBA" id="ARBA00022490"/>
    </source>
</evidence>
<accession>A0A1V9ZP07</accession>
<evidence type="ECO:0000259" key="8">
    <source>
        <dbReference type="SMART" id="SM00102"/>
    </source>
</evidence>
<dbReference type="InterPro" id="IPR029006">
    <property type="entry name" value="ADF-H/Gelsolin-like_dom_sf"/>
</dbReference>
<keyword evidence="3" id="KW-0963">Cytoplasm</keyword>
<comment type="caution">
    <text evidence="9">The sequence shown here is derived from an EMBL/GenBank/DDBJ whole genome shotgun (WGS) entry which is preliminary data.</text>
</comment>
<evidence type="ECO:0000256" key="7">
    <source>
        <dbReference type="ARBA" id="ARBA00038532"/>
    </source>
</evidence>
<dbReference type="AlphaFoldDB" id="A0A1V9ZP07"/>
<dbReference type="Pfam" id="PF00241">
    <property type="entry name" value="Cofilin_ADF"/>
    <property type="match status" value="2"/>
</dbReference>
<sequence>MNSQILRVGDALASIFQRVQEDRSTRCLDVKIEGEELLCAQTFPVAGDVQAEWVAIQAGTTAPSLLLVHIESSNGPWKWVLIAHVPDSLPAREKMLYASARDCLKQQLGLSYFVGDVHTTDLATFGYRDVLATTHNNIGPLSEKEVLLKEEARLERDLSVKASAMSVMPFGIAPACAAALDAFASGGSFLSMQLENETLTVLKQLPATHEVHLSLELARHVPSYVLYRHSDRRLVVFLYVCPDDAPVRLKMTYSTAKASVLALLPAHNITVDKTIEITDVATALEAIQSDIAHEEAEAPVLVQPKAFSRPAAPGRARRK</sequence>
<dbReference type="SUPFAM" id="SSF55753">
    <property type="entry name" value="Actin depolymerizing proteins"/>
    <property type="match status" value="2"/>
</dbReference>
<dbReference type="GO" id="GO:0005737">
    <property type="term" value="C:cytoplasm"/>
    <property type="evidence" value="ECO:0007669"/>
    <property type="project" value="TreeGrafter"/>
</dbReference>
<evidence type="ECO:0000256" key="6">
    <source>
        <dbReference type="ARBA" id="ARBA00023212"/>
    </source>
</evidence>
<dbReference type="EMBL" id="JNBR01000046">
    <property type="protein sequence ID" value="OQR99681.1"/>
    <property type="molecule type" value="Genomic_DNA"/>
</dbReference>
<keyword evidence="6" id="KW-0206">Cytoskeleton</keyword>
<dbReference type="GO" id="GO:0005884">
    <property type="term" value="C:actin filament"/>
    <property type="evidence" value="ECO:0007669"/>
    <property type="project" value="TreeGrafter"/>
</dbReference>
<evidence type="ECO:0000256" key="1">
    <source>
        <dbReference type="ARBA" id="ARBA00004245"/>
    </source>
</evidence>
<evidence type="ECO:0000256" key="5">
    <source>
        <dbReference type="ARBA" id="ARBA00023203"/>
    </source>
</evidence>
<dbReference type="SMART" id="SM00102">
    <property type="entry name" value="ADF"/>
    <property type="match status" value="1"/>
</dbReference>
<dbReference type="PANTHER" id="PTHR13759">
    <property type="entry name" value="TWINFILIN"/>
    <property type="match status" value="1"/>
</dbReference>
<protein>
    <submittedName>
        <fullName evidence="9">Twinfilin-like protein</fullName>
    </submittedName>
</protein>
<gene>
    <name evidence="9" type="ORF">ACHHYP_05090</name>
</gene>
<dbReference type="STRING" id="1202772.A0A1V9ZP07"/>
<dbReference type="GO" id="GO:0003785">
    <property type="term" value="F:actin monomer binding"/>
    <property type="evidence" value="ECO:0007669"/>
    <property type="project" value="TreeGrafter"/>
</dbReference>
<evidence type="ECO:0000313" key="10">
    <source>
        <dbReference type="Proteomes" id="UP000243579"/>
    </source>
</evidence>
<keyword evidence="5" id="KW-0009">Actin-binding</keyword>
<keyword evidence="4" id="KW-0677">Repeat</keyword>
<organism evidence="9 10">
    <name type="scientific">Achlya hypogyna</name>
    <name type="common">Oomycete</name>
    <name type="synonym">Protoachlya hypogyna</name>
    <dbReference type="NCBI Taxonomy" id="1202772"/>
    <lineage>
        <taxon>Eukaryota</taxon>
        <taxon>Sar</taxon>
        <taxon>Stramenopiles</taxon>
        <taxon>Oomycota</taxon>
        <taxon>Saprolegniomycetes</taxon>
        <taxon>Saprolegniales</taxon>
        <taxon>Achlyaceae</taxon>
        <taxon>Achlya</taxon>
    </lineage>
</organism>
<evidence type="ECO:0000256" key="2">
    <source>
        <dbReference type="ARBA" id="ARBA00009557"/>
    </source>
</evidence>